<evidence type="ECO:0000313" key="1">
    <source>
        <dbReference type="EMBL" id="TNN77133.1"/>
    </source>
</evidence>
<reference evidence="1 2" key="1">
    <citation type="submission" date="2019-03" db="EMBL/GenBank/DDBJ databases">
        <title>First draft genome of Liparis tanakae, snailfish: a comprehensive survey of snailfish specific genes.</title>
        <authorList>
            <person name="Kim W."/>
            <person name="Song I."/>
            <person name="Jeong J.-H."/>
            <person name="Kim D."/>
            <person name="Kim S."/>
            <person name="Ryu S."/>
            <person name="Song J.Y."/>
            <person name="Lee S.K."/>
        </authorList>
    </citation>
    <scope>NUCLEOTIDE SEQUENCE [LARGE SCALE GENOMIC DNA]</scope>
    <source>
        <tissue evidence="1">Muscle</tissue>
    </source>
</reference>
<comment type="caution">
    <text evidence="1">The sequence shown here is derived from an EMBL/GenBank/DDBJ whole genome shotgun (WGS) entry which is preliminary data.</text>
</comment>
<dbReference type="AlphaFoldDB" id="A0A4Z2IIX1"/>
<protein>
    <submittedName>
        <fullName evidence="1">Uncharacterized protein</fullName>
    </submittedName>
</protein>
<dbReference type="Proteomes" id="UP000314294">
    <property type="component" value="Unassembled WGS sequence"/>
</dbReference>
<keyword evidence="2" id="KW-1185">Reference proteome</keyword>
<proteinExistence type="predicted"/>
<gene>
    <name evidence="1" type="ORF">EYF80_012602</name>
</gene>
<accession>A0A4Z2IIX1</accession>
<sequence length="106" mass="12070">MEDGGGKMEDGGWSATAAVATLGTLLTKCEIIFEVFGLKSTELDIKQDKVPWEICHKRTLPQVEVTKQNHRVMVGPRPVENHCPRPVENYYSRPVEKYYSRPVEDH</sequence>
<organism evidence="1 2">
    <name type="scientific">Liparis tanakae</name>
    <name type="common">Tanaka's snailfish</name>
    <dbReference type="NCBI Taxonomy" id="230148"/>
    <lineage>
        <taxon>Eukaryota</taxon>
        <taxon>Metazoa</taxon>
        <taxon>Chordata</taxon>
        <taxon>Craniata</taxon>
        <taxon>Vertebrata</taxon>
        <taxon>Euteleostomi</taxon>
        <taxon>Actinopterygii</taxon>
        <taxon>Neopterygii</taxon>
        <taxon>Teleostei</taxon>
        <taxon>Neoteleostei</taxon>
        <taxon>Acanthomorphata</taxon>
        <taxon>Eupercaria</taxon>
        <taxon>Perciformes</taxon>
        <taxon>Cottioidei</taxon>
        <taxon>Cottales</taxon>
        <taxon>Liparidae</taxon>
        <taxon>Liparis</taxon>
    </lineage>
</organism>
<evidence type="ECO:0000313" key="2">
    <source>
        <dbReference type="Proteomes" id="UP000314294"/>
    </source>
</evidence>
<dbReference type="OrthoDB" id="1884872at2759"/>
<name>A0A4Z2IIX1_9TELE</name>
<dbReference type="EMBL" id="SRLO01000086">
    <property type="protein sequence ID" value="TNN77133.1"/>
    <property type="molecule type" value="Genomic_DNA"/>
</dbReference>